<gene>
    <name evidence="2" type="ORF">METZ01_LOCUS225417</name>
</gene>
<organism evidence="2">
    <name type="scientific">marine metagenome</name>
    <dbReference type="NCBI Taxonomy" id="408172"/>
    <lineage>
        <taxon>unclassified sequences</taxon>
        <taxon>metagenomes</taxon>
        <taxon>ecological metagenomes</taxon>
    </lineage>
</organism>
<dbReference type="EMBL" id="UINC01054626">
    <property type="protein sequence ID" value="SVB72563.1"/>
    <property type="molecule type" value="Genomic_DNA"/>
</dbReference>
<dbReference type="Gene3D" id="2.120.10.30">
    <property type="entry name" value="TolB, C-terminal domain"/>
    <property type="match status" value="3"/>
</dbReference>
<dbReference type="SUPFAM" id="SSF101898">
    <property type="entry name" value="NHL repeat"/>
    <property type="match status" value="1"/>
</dbReference>
<evidence type="ECO:0000259" key="1">
    <source>
        <dbReference type="Pfam" id="PF25021"/>
    </source>
</evidence>
<feature type="domain" description="Teneurin NHL" evidence="1">
    <location>
        <begin position="161"/>
        <end position="256"/>
    </location>
</feature>
<sequence length="342" mass="36984">MKKLIYFVLCMLPFFAQSADPKVSLIYGSWLSGEGSPVTSQSNPLKQPFGVDFDGKGNMYIVELKGGRVHRLAADNKLITIAGDGSKGYKGDDGPAHKATFNGMHNVAVTYSGVVYISDSWNYCVRRIDDWSETISTAVGTGKRGFSGDGGPLKKATFSYVMCITMNATRDKIYIADIQNRRIRVADLKTGKVSTVAGNGKKGAPKDGVKATEAPLLDPRAVAPDSKGNVYVLERSGHSLRVVRSNGQIYTVVGTGKKGKKDGPGKKATLGAPKHICVDDADNVYIADEANDLIRKYDPKSGRVSTVLGHGKVKLDYPHGVTWEKGKLYVVDTGHNRILRID</sequence>
<dbReference type="Pfam" id="PF25021">
    <property type="entry name" value="TEN_NHL"/>
    <property type="match status" value="1"/>
</dbReference>
<dbReference type="PANTHER" id="PTHR46388">
    <property type="entry name" value="NHL REPEAT-CONTAINING PROTEIN 2"/>
    <property type="match status" value="1"/>
</dbReference>
<dbReference type="InterPro" id="IPR011042">
    <property type="entry name" value="6-blade_b-propeller_TolB-like"/>
</dbReference>
<accession>A0A382GD95</accession>
<name>A0A382GD95_9ZZZZ</name>
<dbReference type="AlphaFoldDB" id="A0A382GD95"/>
<proteinExistence type="predicted"/>
<evidence type="ECO:0000313" key="2">
    <source>
        <dbReference type="EMBL" id="SVB72563.1"/>
    </source>
</evidence>
<protein>
    <recommendedName>
        <fullName evidence="1">Teneurin NHL domain-containing protein</fullName>
    </recommendedName>
</protein>
<dbReference type="PANTHER" id="PTHR46388:SF2">
    <property type="entry name" value="NHL REPEAT-CONTAINING PROTEIN 2"/>
    <property type="match status" value="1"/>
</dbReference>
<reference evidence="2" key="1">
    <citation type="submission" date="2018-05" db="EMBL/GenBank/DDBJ databases">
        <authorList>
            <person name="Lanie J.A."/>
            <person name="Ng W.-L."/>
            <person name="Kazmierczak K.M."/>
            <person name="Andrzejewski T.M."/>
            <person name="Davidsen T.M."/>
            <person name="Wayne K.J."/>
            <person name="Tettelin H."/>
            <person name="Glass J.I."/>
            <person name="Rusch D."/>
            <person name="Podicherti R."/>
            <person name="Tsui H.-C.T."/>
            <person name="Winkler M.E."/>
        </authorList>
    </citation>
    <scope>NUCLEOTIDE SEQUENCE</scope>
</reference>
<dbReference type="InterPro" id="IPR056822">
    <property type="entry name" value="TEN_NHL"/>
</dbReference>